<organism evidence="2 3">
    <name type="scientific">Littorina saxatilis</name>
    <dbReference type="NCBI Taxonomy" id="31220"/>
    <lineage>
        <taxon>Eukaryota</taxon>
        <taxon>Metazoa</taxon>
        <taxon>Spiralia</taxon>
        <taxon>Lophotrochozoa</taxon>
        <taxon>Mollusca</taxon>
        <taxon>Gastropoda</taxon>
        <taxon>Caenogastropoda</taxon>
        <taxon>Littorinimorpha</taxon>
        <taxon>Littorinoidea</taxon>
        <taxon>Littorinidae</taxon>
        <taxon>Littorina</taxon>
    </lineage>
</organism>
<comment type="caution">
    <text evidence="2">The sequence shown here is derived from an EMBL/GenBank/DDBJ whole genome shotgun (WGS) entry which is preliminary data.</text>
</comment>
<feature type="compositionally biased region" description="Acidic residues" evidence="1">
    <location>
        <begin position="97"/>
        <end position="106"/>
    </location>
</feature>
<sequence length="106" mass="12053">MNCFRGRTLGDTTKRVMAKIGTNSIWSSFSLKGRKGKLSFLSLPCARLVVKTCQRNHLTITLRDIELELSEYLKHAPKRVGGSKYQRPASKRTIEDCLGEEDHQDE</sequence>
<reference evidence="2 3" key="1">
    <citation type="submission" date="2024-02" db="EMBL/GenBank/DDBJ databases">
        <title>Chromosome-scale genome assembly of the rough periwinkle Littorina saxatilis.</title>
        <authorList>
            <person name="De Jode A."/>
            <person name="Faria R."/>
            <person name="Formenti G."/>
            <person name="Sims Y."/>
            <person name="Smith T.P."/>
            <person name="Tracey A."/>
            <person name="Wood J.M.D."/>
            <person name="Zagrodzka Z.B."/>
            <person name="Johannesson K."/>
            <person name="Butlin R.K."/>
            <person name="Leder E.H."/>
        </authorList>
    </citation>
    <scope>NUCLEOTIDE SEQUENCE [LARGE SCALE GENOMIC DNA]</scope>
    <source>
        <strain evidence="2">Snail1</strain>
        <tissue evidence="2">Muscle</tissue>
    </source>
</reference>
<gene>
    <name evidence="2" type="ORF">V1264_015079</name>
</gene>
<feature type="region of interest" description="Disordered" evidence="1">
    <location>
        <begin position="79"/>
        <end position="106"/>
    </location>
</feature>
<name>A0AAN9GFI7_9CAEN</name>
<protein>
    <submittedName>
        <fullName evidence="2">Uncharacterized protein</fullName>
    </submittedName>
</protein>
<keyword evidence="3" id="KW-1185">Reference proteome</keyword>
<evidence type="ECO:0000256" key="1">
    <source>
        <dbReference type="SAM" id="MobiDB-lite"/>
    </source>
</evidence>
<dbReference type="Proteomes" id="UP001374579">
    <property type="component" value="Unassembled WGS sequence"/>
</dbReference>
<dbReference type="EMBL" id="JBAMIC010000004">
    <property type="protein sequence ID" value="KAK7107103.1"/>
    <property type="molecule type" value="Genomic_DNA"/>
</dbReference>
<dbReference type="AlphaFoldDB" id="A0AAN9GFI7"/>
<accession>A0AAN9GFI7</accession>
<evidence type="ECO:0000313" key="3">
    <source>
        <dbReference type="Proteomes" id="UP001374579"/>
    </source>
</evidence>
<evidence type="ECO:0000313" key="2">
    <source>
        <dbReference type="EMBL" id="KAK7107103.1"/>
    </source>
</evidence>
<proteinExistence type="predicted"/>